<keyword evidence="3" id="KW-1185">Reference proteome</keyword>
<keyword evidence="1" id="KW-0472">Membrane</keyword>
<feature type="transmembrane region" description="Helical" evidence="1">
    <location>
        <begin position="44"/>
        <end position="67"/>
    </location>
</feature>
<sequence length="370" mass="41778">MNNLKKRFDKYVGEAPRFTVSLENRIMKEVSTLKKRNNRDKLSINLKLSLFFVVLIGVATVFIMSVVTNSDSLNHANPITGPDPKSVIQKVLELQFNGIDKNLNEFLEPKYRIVKDGKEELPEFEKYIDETYGPYFTEDGLEVFINTSGTTYPILAYEFGYQLSLKDVIIEQDETIPNRYNFTAKVGYQKDGSKEEIAEVNGIILFSTKEEGKIGKFQYGDDSGLASILNESVGDKETITFTEGIVFDTLCFSSREVVADSNVESKNGCTSDMEQILGILSRLDKLSTKDPSSEEEIERMEAIANISNYQIYLGQGKNFDNNVYTITVYEDGIIQYDDEGLPGIPQGDITIDAHTDKYNEIKISLEEFAE</sequence>
<accession>A0ABW1L7Y4</accession>
<proteinExistence type="predicted"/>
<keyword evidence="1" id="KW-1133">Transmembrane helix</keyword>
<organism evidence="2 3">
    <name type="scientific">Paenisporosarcina macmurdoensis</name>
    <dbReference type="NCBI Taxonomy" id="212659"/>
    <lineage>
        <taxon>Bacteria</taxon>
        <taxon>Bacillati</taxon>
        <taxon>Bacillota</taxon>
        <taxon>Bacilli</taxon>
        <taxon>Bacillales</taxon>
        <taxon>Caryophanaceae</taxon>
        <taxon>Paenisporosarcina</taxon>
    </lineage>
</organism>
<dbReference type="RefSeq" id="WP_377733790.1">
    <property type="nucleotide sequence ID" value="NZ_JBHSRI010000015.1"/>
</dbReference>
<evidence type="ECO:0008006" key="4">
    <source>
        <dbReference type="Google" id="ProtNLM"/>
    </source>
</evidence>
<dbReference type="EMBL" id="JBHSRI010000015">
    <property type="protein sequence ID" value="MFC6039660.1"/>
    <property type="molecule type" value="Genomic_DNA"/>
</dbReference>
<name>A0ABW1L7Y4_9BACL</name>
<evidence type="ECO:0000313" key="3">
    <source>
        <dbReference type="Proteomes" id="UP001596170"/>
    </source>
</evidence>
<protein>
    <recommendedName>
        <fullName evidence="4">DUF4825 domain-containing protein</fullName>
    </recommendedName>
</protein>
<dbReference type="Proteomes" id="UP001596170">
    <property type="component" value="Unassembled WGS sequence"/>
</dbReference>
<reference evidence="3" key="1">
    <citation type="journal article" date="2019" name="Int. J. Syst. Evol. Microbiol.">
        <title>The Global Catalogue of Microorganisms (GCM) 10K type strain sequencing project: providing services to taxonomists for standard genome sequencing and annotation.</title>
        <authorList>
            <consortium name="The Broad Institute Genomics Platform"/>
            <consortium name="The Broad Institute Genome Sequencing Center for Infectious Disease"/>
            <person name="Wu L."/>
            <person name="Ma J."/>
        </authorList>
    </citation>
    <scope>NUCLEOTIDE SEQUENCE [LARGE SCALE GENOMIC DNA]</scope>
    <source>
        <strain evidence="3">CCUG 54527</strain>
    </source>
</reference>
<keyword evidence="1" id="KW-0812">Transmembrane</keyword>
<evidence type="ECO:0000256" key="1">
    <source>
        <dbReference type="SAM" id="Phobius"/>
    </source>
</evidence>
<gene>
    <name evidence="2" type="ORF">ACFPYN_09540</name>
</gene>
<comment type="caution">
    <text evidence="2">The sequence shown here is derived from an EMBL/GenBank/DDBJ whole genome shotgun (WGS) entry which is preliminary data.</text>
</comment>
<evidence type="ECO:0000313" key="2">
    <source>
        <dbReference type="EMBL" id="MFC6039660.1"/>
    </source>
</evidence>